<evidence type="ECO:0000256" key="5">
    <source>
        <dbReference type="ARBA" id="ARBA00022692"/>
    </source>
</evidence>
<dbReference type="InterPro" id="IPR036942">
    <property type="entry name" value="Beta-barrel_TonB_sf"/>
</dbReference>
<evidence type="ECO:0000313" key="17">
    <source>
        <dbReference type="Proteomes" id="UP000216429"/>
    </source>
</evidence>
<proteinExistence type="inferred from homology"/>
<reference evidence="17" key="1">
    <citation type="submission" date="2017-05" db="EMBL/GenBank/DDBJ databases">
        <title>Complete and WGS of Bordetella genogroups.</title>
        <authorList>
            <person name="Spilker T."/>
            <person name="Lipuma J."/>
        </authorList>
    </citation>
    <scope>NUCLEOTIDE SEQUENCE [LARGE SCALE GENOMIC DNA]</scope>
    <source>
        <strain evidence="17">AU6712</strain>
    </source>
</reference>
<evidence type="ECO:0000256" key="7">
    <source>
        <dbReference type="ARBA" id="ARBA00023065"/>
    </source>
</evidence>
<dbReference type="GO" id="GO:0009279">
    <property type="term" value="C:cell outer membrane"/>
    <property type="evidence" value="ECO:0007669"/>
    <property type="project" value="UniProtKB-SubCell"/>
</dbReference>
<dbReference type="CDD" id="cd01347">
    <property type="entry name" value="ligand_gated_channel"/>
    <property type="match status" value="1"/>
</dbReference>
<dbReference type="InterPro" id="IPR012910">
    <property type="entry name" value="Plug_dom"/>
</dbReference>
<feature type="chain" id="PRO_5013147951" evidence="13">
    <location>
        <begin position="22"/>
        <end position="690"/>
    </location>
</feature>
<keyword evidence="3 11" id="KW-1134">Transmembrane beta strand</keyword>
<dbReference type="AlphaFoldDB" id="A0A261VBX7"/>
<keyword evidence="2 11" id="KW-0813">Transport</keyword>
<evidence type="ECO:0000256" key="2">
    <source>
        <dbReference type="ARBA" id="ARBA00022448"/>
    </source>
</evidence>
<protein>
    <submittedName>
        <fullName evidence="16">TonB-dependent siderophore receptor</fullName>
    </submittedName>
</protein>
<evidence type="ECO:0000259" key="14">
    <source>
        <dbReference type="Pfam" id="PF00593"/>
    </source>
</evidence>
<comment type="subcellular location">
    <subcellularLocation>
        <location evidence="1 11">Cell outer membrane</location>
        <topology evidence="1 11">Multi-pass membrane protein</topology>
    </subcellularLocation>
</comment>
<keyword evidence="5 11" id="KW-0812">Transmembrane</keyword>
<keyword evidence="17" id="KW-1185">Reference proteome</keyword>
<gene>
    <name evidence="16" type="ORF">CAL22_14225</name>
</gene>
<dbReference type="EMBL" id="NEVU01000003">
    <property type="protein sequence ID" value="OZI71042.1"/>
    <property type="molecule type" value="Genomic_DNA"/>
</dbReference>
<evidence type="ECO:0000256" key="10">
    <source>
        <dbReference type="ARBA" id="ARBA00023237"/>
    </source>
</evidence>
<sequence>MKHPQVSRLAALALLSLPVSAALAETPAELEAVTVTASKRDQKLDSINGAAYVRGADELAANQVENTLQLGRVLPGVQFAQSGSFLFPIISVRGVTSAQDFYNPALTVYVDGVPQLPVAASQQLLDVEQVELLKGPQSTLYGRSALGGVLNVVTRQPDNDTHVRASAGVSSRDGYIFKGGASGALVKDMLYGSVSVATSDAPGRLDNPITGKDGVGGSSTNAGAAKLRLAPAGSPWEIGLAVSGECTRASQDAYVPFDDPGAGQAYVMPGFPADKADFKQRRCGGSQALNAQYDFDGWRLSALAAWQRLHYSREYPIGPYFTQQPEHWRQQVQEIRLASTGKRTVDSVFGLYRQRVTQSRDYINDLVAPMAIQALNTHSRNTSESLAAYADLTWHATEALDLSAGLRWSRDKTTIDYSGQSLNYTTFGQDPFGGQDSTRGNTVLGRVSAGYRLDQAWRVYANASQGYKPAGFNLAPSSAADAQAYGREKAVSYELGARYQGDALRAGMALYRIDVRDAQLYVSDQIGYQHLENVGKTRSSGVELDAAWDVNDMWTLGLQGNWTRARFRSLTQSACAACDDNRVPFTPAYMVAASAQANIGTAAGMLRPRVEVRRVGSQYFDIGNTLRQDAYTLINASLAWQPRSGVTVTAYINNLTDKRYRTYAFAGGTLGNYALVDPGRTVGVNVAYEY</sequence>
<evidence type="ECO:0000313" key="16">
    <source>
        <dbReference type="EMBL" id="OZI71042.1"/>
    </source>
</evidence>
<evidence type="ECO:0000259" key="15">
    <source>
        <dbReference type="Pfam" id="PF07715"/>
    </source>
</evidence>
<feature type="domain" description="TonB-dependent receptor-like beta-barrel" evidence="14">
    <location>
        <begin position="278"/>
        <end position="655"/>
    </location>
</feature>
<name>A0A261VBX7_9BORD</name>
<evidence type="ECO:0000256" key="12">
    <source>
        <dbReference type="RuleBase" id="RU003357"/>
    </source>
</evidence>
<dbReference type="PANTHER" id="PTHR32552:SF81">
    <property type="entry name" value="TONB-DEPENDENT OUTER MEMBRANE RECEPTOR"/>
    <property type="match status" value="1"/>
</dbReference>
<evidence type="ECO:0000256" key="13">
    <source>
        <dbReference type="SAM" id="SignalP"/>
    </source>
</evidence>
<keyword evidence="8 12" id="KW-0798">TonB box</keyword>
<dbReference type="Proteomes" id="UP000216429">
    <property type="component" value="Unassembled WGS sequence"/>
</dbReference>
<keyword evidence="13" id="KW-0732">Signal</keyword>
<evidence type="ECO:0000256" key="9">
    <source>
        <dbReference type="ARBA" id="ARBA00023136"/>
    </source>
</evidence>
<dbReference type="Gene3D" id="2.40.170.20">
    <property type="entry name" value="TonB-dependent receptor, beta-barrel domain"/>
    <property type="match status" value="1"/>
</dbReference>
<keyword evidence="4" id="KW-0410">Iron transport</keyword>
<keyword evidence="6" id="KW-0408">Iron</keyword>
<organism evidence="16 17">
    <name type="scientific">Bordetella genomosp. 12</name>
    <dbReference type="NCBI Taxonomy" id="463035"/>
    <lineage>
        <taxon>Bacteria</taxon>
        <taxon>Pseudomonadati</taxon>
        <taxon>Pseudomonadota</taxon>
        <taxon>Betaproteobacteria</taxon>
        <taxon>Burkholderiales</taxon>
        <taxon>Alcaligenaceae</taxon>
        <taxon>Bordetella</taxon>
    </lineage>
</organism>
<keyword evidence="9 11" id="KW-0472">Membrane</keyword>
<dbReference type="PANTHER" id="PTHR32552">
    <property type="entry name" value="FERRICHROME IRON RECEPTOR-RELATED"/>
    <property type="match status" value="1"/>
</dbReference>
<keyword evidence="10 11" id="KW-0998">Cell outer membrane</keyword>
<dbReference type="PROSITE" id="PS52016">
    <property type="entry name" value="TONB_DEPENDENT_REC_3"/>
    <property type="match status" value="1"/>
</dbReference>
<evidence type="ECO:0000256" key="4">
    <source>
        <dbReference type="ARBA" id="ARBA00022496"/>
    </source>
</evidence>
<evidence type="ECO:0000256" key="1">
    <source>
        <dbReference type="ARBA" id="ARBA00004571"/>
    </source>
</evidence>
<dbReference type="GO" id="GO:0006826">
    <property type="term" value="P:iron ion transport"/>
    <property type="evidence" value="ECO:0007669"/>
    <property type="project" value="UniProtKB-KW"/>
</dbReference>
<comment type="caution">
    <text evidence="16">The sequence shown here is derived from an EMBL/GenBank/DDBJ whole genome shotgun (WGS) entry which is preliminary data.</text>
</comment>
<evidence type="ECO:0000256" key="11">
    <source>
        <dbReference type="PROSITE-ProRule" id="PRU01360"/>
    </source>
</evidence>
<keyword evidence="7" id="KW-0406">Ion transport</keyword>
<comment type="similarity">
    <text evidence="11 12">Belongs to the TonB-dependent receptor family.</text>
</comment>
<feature type="domain" description="TonB-dependent receptor plug" evidence="15">
    <location>
        <begin position="46"/>
        <end position="149"/>
    </location>
</feature>
<dbReference type="SUPFAM" id="SSF56935">
    <property type="entry name" value="Porins"/>
    <property type="match status" value="1"/>
</dbReference>
<feature type="signal peptide" evidence="13">
    <location>
        <begin position="1"/>
        <end position="21"/>
    </location>
</feature>
<dbReference type="InterPro" id="IPR039426">
    <property type="entry name" value="TonB-dep_rcpt-like"/>
</dbReference>
<dbReference type="Pfam" id="PF07715">
    <property type="entry name" value="Plug"/>
    <property type="match status" value="1"/>
</dbReference>
<dbReference type="RefSeq" id="WP_094814341.1">
    <property type="nucleotide sequence ID" value="NZ_NEVU01000003.1"/>
</dbReference>
<dbReference type="Pfam" id="PF00593">
    <property type="entry name" value="TonB_dep_Rec_b-barrel"/>
    <property type="match status" value="1"/>
</dbReference>
<evidence type="ECO:0000256" key="6">
    <source>
        <dbReference type="ARBA" id="ARBA00023004"/>
    </source>
</evidence>
<dbReference type="OrthoDB" id="8538693at2"/>
<evidence type="ECO:0000256" key="8">
    <source>
        <dbReference type="ARBA" id="ARBA00023077"/>
    </source>
</evidence>
<keyword evidence="16" id="KW-0675">Receptor</keyword>
<dbReference type="InterPro" id="IPR000531">
    <property type="entry name" value="Beta-barrel_TonB"/>
</dbReference>
<accession>A0A261VBX7</accession>
<evidence type="ECO:0000256" key="3">
    <source>
        <dbReference type="ARBA" id="ARBA00022452"/>
    </source>
</evidence>